<dbReference type="STRING" id="1324314.BVG16_10100"/>
<dbReference type="Proteomes" id="UP000190188">
    <property type="component" value="Unassembled WGS sequence"/>
</dbReference>
<name>A0A1T2XHY9_9BACL</name>
<evidence type="ECO:0000313" key="6">
    <source>
        <dbReference type="EMBL" id="OPA79418.1"/>
    </source>
</evidence>
<evidence type="ECO:0000256" key="3">
    <source>
        <dbReference type="ARBA" id="ARBA00022729"/>
    </source>
</evidence>
<keyword evidence="4" id="KW-0175">Coiled coil</keyword>
<evidence type="ECO:0000256" key="5">
    <source>
        <dbReference type="SAM" id="SignalP"/>
    </source>
</evidence>
<evidence type="ECO:0000256" key="2">
    <source>
        <dbReference type="ARBA" id="ARBA00022448"/>
    </source>
</evidence>
<feature type="chain" id="PRO_5038535338" evidence="5">
    <location>
        <begin position="19"/>
        <end position="420"/>
    </location>
</feature>
<sequence>MKRKTMALVLSSLMLVMAALTGCSSSNKDSSESAGGSDKQVTLNVWGMGEEAKSLPKIAEDFEKENPNIKIKVQALPWDTAHDKLLTAVASKQGPDVLQLGTTWVPEFGSAKALMDIAPMLDQYPELKPDNFYPGSINTTKFDGATIGVPWYVDTRVLYYRTDILQSVGYNEAPKTWDELKDAATKLKARGGDKYGISLDTKEQSLAFMFARQNGSKLLDGNKPLFNEAPFVEAVDYLNGFFKEELAPIDLGMDIIPAFRDDAITPMFISGPWMVKIINDQAPELEGKWATAVLPKKENNISALGGSNLTVFQYTKHKDEAMKFLAYMSKPETQLKWMELTNSLPAAKEAWNSDVLKNNKNYKVFGDQMEHSEPMPMIKPYEALSQKFLSTFEQIYRANANVQDEMNKYNKEAEDILNNK</sequence>
<accession>A0A1T2XHY9</accession>
<comment type="caution">
    <text evidence="6">The sequence shown here is derived from an EMBL/GenBank/DDBJ whole genome shotgun (WGS) entry which is preliminary data.</text>
</comment>
<dbReference type="InterPro" id="IPR006059">
    <property type="entry name" value="SBP"/>
</dbReference>
<dbReference type="GO" id="GO:0055052">
    <property type="term" value="C:ATP-binding cassette (ABC) transporter complex, substrate-binding subunit-containing"/>
    <property type="evidence" value="ECO:0007669"/>
    <property type="project" value="TreeGrafter"/>
</dbReference>
<gene>
    <name evidence="6" type="ORF">BVG16_10100</name>
</gene>
<keyword evidence="3 5" id="KW-0732">Signal</keyword>
<dbReference type="CDD" id="cd14747">
    <property type="entry name" value="PBP2_MalE"/>
    <property type="match status" value="1"/>
</dbReference>
<protein>
    <submittedName>
        <fullName evidence="6">ABC transporter substrate-binding protein</fullName>
    </submittedName>
</protein>
<feature type="signal peptide" evidence="5">
    <location>
        <begin position="1"/>
        <end position="18"/>
    </location>
</feature>
<dbReference type="GO" id="GO:0015768">
    <property type="term" value="P:maltose transport"/>
    <property type="evidence" value="ECO:0007669"/>
    <property type="project" value="TreeGrafter"/>
</dbReference>
<dbReference type="PROSITE" id="PS51257">
    <property type="entry name" value="PROKAR_LIPOPROTEIN"/>
    <property type="match status" value="1"/>
</dbReference>
<dbReference type="AlphaFoldDB" id="A0A1T2XHY9"/>
<evidence type="ECO:0000313" key="7">
    <source>
        <dbReference type="Proteomes" id="UP000190188"/>
    </source>
</evidence>
<organism evidence="6 7">
    <name type="scientific">Paenibacillus selenitireducens</name>
    <dbReference type="NCBI Taxonomy" id="1324314"/>
    <lineage>
        <taxon>Bacteria</taxon>
        <taxon>Bacillati</taxon>
        <taxon>Bacillota</taxon>
        <taxon>Bacilli</taxon>
        <taxon>Bacillales</taxon>
        <taxon>Paenibacillaceae</taxon>
        <taxon>Paenibacillus</taxon>
    </lineage>
</organism>
<dbReference type="GO" id="GO:0042956">
    <property type="term" value="P:maltodextrin transmembrane transport"/>
    <property type="evidence" value="ECO:0007669"/>
    <property type="project" value="TreeGrafter"/>
</dbReference>
<dbReference type="OrthoDB" id="9808332at2"/>
<proteinExistence type="inferred from homology"/>
<keyword evidence="7" id="KW-1185">Reference proteome</keyword>
<dbReference type="RefSeq" id="WP_078498418.1">
    <property type="nucleotide sequence ID" value="NZ_MSZX01000003.1"/>
</dbReference>
<feature type="coiled-coil region" evidence="4">
    <location>
        <begin position="392"/>
        <end position="419"/>
    </location>
</feature>
<evidence type="ECO:0000256" key="4">
    <source>
        <dbReference type="SAM" id="Coils"/>
    </source>
</evidence>
<dbReference type="Gene3D" id="3.40.190.10">
    <property type="entry name" value="Periplasmic binding protein-like II"/>
    <property type="match status" value="2"/>
</dbReference>
<dbReference type="SUPFAM" id="SSF53850">
    <property type="entry name" value="Periplasmic binding protein-like II"/>
    <property type="match status" value="1"/>
</dbReference>
<keyword evidence="2" id="KW-0813">Transport</keyword>
<dbReference type="EMBL" id="MSZX01000003">
    <property type="protein sequence ID" value="OPA79418.1"/>
    <property type="molecule type" value="Genomic_DNA"/>
</dbReference>
<dbReference type="PANTHER" id="PTHR30061:SF50">
    <property type="entry name" value="MALTOSE_MALTODEXTRIN-BINDING PERIPLASMIC PROTEIN"/>
    <property type="match status" value="1"/>
</dbReference>
<dbReference type="GO" id="GO:1901982">
    <property type="term" value="F:maltose binding"/>
    <property type="evidence" value="ECO:0007669"/>
    <property type="project" value="TreeGrafter"/>
</dbReference>
<comment type="similarity">
    <text evidence="1">Belongs to the bacterial solute-binding protein 1 family.</text>
</comment>
<evidence type="ECO:0000256" key="1">
    <source>
        <dbReference type="ARBA" id="ARBA00008520"/>
    </source>
</evidence>
<dbReference type="Pfam" id="PF01547">
    <property type="entry name" value="SBP_bac_1"/>
    <property type="match status" value="1"/>
</dbReference>
<reference evidence="6 7" key="1">
    <citation type="submission" date="2017-01" db="EMBL/GenBank/DDBJ databases">
        <title>Genome analysis of Paenibacillus selenitrireducens ES3-24.</title>
        <authorList>
            <person name="Xu D."/>
            <person name="Yao R."/>
            <person name="Zheng S."/>
        </authorList>
    </citation>
    <scope>NUCLEOTIDE SEQUENCE [LARGE SCALE GENOMIC DNA]</scope>
    <source>
        <strain evidence="6 7">ES3-24</strain>
    </source>
</reference>
<dbReference type="PANTHER" id="PTHR30061">
    <property type="entry name" value="MALTOSE-BINDING PERIPLASMIC PROTEIN"/>
    <property type="match status" value="1"/>
</dbReference>